<dbReference type="RefSeq" id="WP_399620835.1">
    <property type="nucleotide sequence ID" value="NZ_JBITYT010000018.1"/>
</dbReference>
<dbReference type="Proteomes" id="UP001614391">
    <property type="component" value="Unassembled WGS sequence"/>
</dbReference>
<evidence type="ECO:0000256" key="2">
    <source>
        <dbReference type="ARBA" id="ARBA00022679"/>
    </source>
</evidence>
<evidence type="ECO:0000313" key="6">
    <source>
        <dbReference type="Proteomes" id="UP001614391"/>
    </source>
</evidence>
<reference evidence="5 6" key="1">
    <citation type="submission" date="2024-10" db="EMBL/GenBank/DDBJ databases">
        <title>The Natural Products Discovery Center: Release of the First 8490 Sequenced Strains for Exploring Actinobacteria Biosynthetic Diversity.</title>
        <authorList>
            <person name="Kalkreuter E."/>
            <person name="Kautsar S.A."/>
            <person name="Yang D."/>
            <person name="Bader C.D."/>
            <person name="Teijaro C.N."/>
            <person name="Fluegel L."/>
            <person name="Davis C.M."/>
            <person name="Simpson J.R."/>
            <person name="Lauterbach L."/>
            <person name="Steele A.D."/>
            <person name="Gui C."/>
            <person name="Meng S."/>
            <person name="Li G."/>
            <person name="Viehrig K."/>
            <person name="Ye F."/>
            <person name="Su P."/>
            <person name="Kiefer A.F."/>
            <person name="Nichols A."/>
            <person name="Cepeda A.J."/>
            <person name="Yan W."/>
            <person name="Fan B."/>
            <person name="Jiang Y."/>
            <person name="Adhikari A."/>
            <person name="Zheng C.-J."/>
            <person name="Schuster L."/>
            <person name="Cowan T.M."/>
            <person name="Smanski M.J."/>
            <person name="Chevrette M.G."/>
            <person name="De Carvalho L.P.S."/>
            <person name="Shen B."/>
        </authorList>
    </citation>
    <scope>NUCLEOTIDE SEQUENCE [LARGE SCALE GENOMIC DNA]</scope>
    <source>
        <strain evidence="5 6">NPDC053346</strain>
    </source>
</reference>
<dbReference type="Pfam" id="PF01648">
    <property type="entry name" value="ACPS"/>
    <property type="match status" value="1"/>
</dbReference>
<proteinExistence type="inferred from homology"/>
<organism evidence="5 6">
    <name type="scientific">Streptomyces bikiniensis</name>
    <dbReference type="NCBI Taxonomy" id="1896"/>
    <lineage>
        <taxon>Bacteria</taxon>
        <taxon>Bacillati</taxon>
        <taxon>Actinomycetota</taxon>
        <taxon>Actinomycetes</taxon>
        <taxon>Kitasatosporales</taxon>
        <taxon>Streptomycetaceae</taxon>
        <taxon>Streptomyces</taxon>
    </lineage>
</organism>
<dbReference type="InterPro" id="IPR037143">
    <property type="entry name" value="4-PPantetheinyl_Trfase_dom_sf"/>
</dbReference>
<dbReference type="Gene3D" id="3.90.470.20">
    <property type="entry name" value="4'-phosphopantetheinyl transferase domain"/>
    <property type="match status" value="1"/>
</dbReference>
<accession>A0ABW8D0V9</accession>
<evidence type="ECO:0000313" key="5">
    <source>
        <dbReference type="EMBL" id="MFI9123489.1"/>
    </source>
</evidence>
<gene>
    <name evidence="5" type="ORF">ACIGW0_29545</name>
</gene>
<dbReference type="PANTHER" id="PTHR12215">
    <property type="entry name" value="PHOSPHOPANTETHEINE TRANSFERASE"/>
    <property type="match status" value="1"/>
</dbReference>
<protein>
    <submittedName>
        <fullName evidence="5">4'-phosphopantetheinyl transferase family protein</fullName>
    </submittedName>
</protein>
<evidence type="ECO:0000259" key="4">
    <source>
        <dbReference type="Pfam" id="PF01648"/>
    </source>
</evidence>
<evidence type="ECO:0000256" key="3">
    <source>
        <dbReference type="SAM" id="MobiDB-lite"/>
    </source>
</evidence>
<comment type="similarity">
    <text evidence="1">Belongs to the P-Pant transferase superfamily. Gsp/Sfp/HetI/AcpT family.</text>
</comment>
<dbReference type="PANTHER" id="PTHR12215:SF10">
    <property type="entry name" value="L-AMINOADIPATE-SEMIALDEHYDE DEHYDROGENASE-PHOSPHOPANTETHEINYL TRANSFERASE"/>
    <property type="match status" value="1"/>
</dbReference>
<dbReference type="EMBL" id="JBITYT010000018">
    <property type="protein sequence ID" value="MFI9123489.1"/>
    <property type="molecule type" value="Genomic_DNA"/>
</dbReference>
<dbReference type="InterPro" id="IPR050559">
    <property type="entry name" value="P-Pant_transferase_sf"/>
</dbReference>
<dbReference type="GO" id="GO:0016740">
    <property type="term" value="F:transferase activity"/>
    <property type="evidence" value="ECO:0007669"/>
    <property type="project" value="UniProtKB-KW"/>
</dbReference>
<name>A0ABW8D0V9_STRBI</name>
<comment type="caution">
    <text evidence="5">The sequence shown here is derived from an EMBL/GenBank/DDBJ whole genome shotgun (WGS) entry which is preliminary data.</text>
</comment>
<feature type="region of interest" description="Disordered" evidence="3">
    <location>
        <begin position="1"/>
        <end position="20"/>
    </location>
</feature>
<keyword evidence="2 5" id="KW-0808">Transferase</keyword>
<feature type="domain" description="4'-phosphopantetheinyl transferase" evidence="4">
    <location>
        <begin position="132"/>
        <end position="196"/>
    </location>
</feature>
<evidence type="ECO:0000256" key="1">
    <source>
        <dbReference type="ARBA" id="ARBA00010990"/>
    </source>
</evidence>
<sequence>MTEAPAPVHEGTRPGTPAPGECHLWHVPVRARPDWYALLDPQERASAARFTRASARDVFLTSRAAQRLVGAHYLGVPPGAVTVRRDCSHCATEPPAPHGRPRFAHGTPPPVDYSVSHTEEHLLIAVTGHGLVGVDIEARGSLRDVDALPRAVLTPAEWEDFTALPVRERPDRLLTAWTRKEAAMKLTGLGLRAAPRHLDVRGPRVTAGPIPGWPDTPVHLYALPAPEAHAAALASTVPITAVRIRTLPEPRTSADPS</sequence>
<dbReference type="SUPFAM" id="SSF56214">
    <property type="entry name" value="4'-phosphopantetheinyl transferase"/>
    <property type="match status" value="2"/>
</dbReference>
<dbReference type="InterPro" id="IPR008278">
    <property type="entry name" value="4-PPantetheinyl_Trfase_dom"/>
</dbReference>
<keyword evidence="6" id="KW-1185">Reference proteome</keyword>